<dbReference type="EMBL" id="JAGYPN010000001">
    <property type="protein sequence ID" value="MBS4222163.1"/>
    <property type="molecule type" value="Genomic_DNA"/>
</dbReference>
<dbReference type="InterPro" id="IPR020108">
    <property type="entry name" value="Spore_coat_CotD"/>
</dbReference>
<keyword evidence="3" id="KW-1185">Reference proteome</keyword>
<proteinExistence type="predicted"/>
<reference evidence="2 3" key="1">
    <citation type="submission" date="2021-05" db="EMBL/GenBank/DDBJ databases">
        <title>Novel Bacillus species.</title>
        <authorList>
            <person name="Liu G."/>
        </authorList>
    </citation>
    <scope>NUCLEOTIDE SEQUENCE [LARGE SCALE GENOMIC DNA]</scope>
    <source>
        <strain evidence="2 3">FJAT-49682</strain>
    </source>
</reference>
<keyword evidence="2" id="KW-0167">Capsid protein</keyword>
<dbReference type="RefSeq" id="WP_213097127.1">
    <property type="nucleotide sequence ID" value="NZ_JAGYPH010000001.1"/>
</dbReference>
<name>A0A942Z257_9BACI</name>
<gene>
    <name evidence="2" type="ORF">KHA91_05260</name>
</gene>
<keyword evidence="2" id="KW-0946">Virion</keyword>
<accession>A0A942Z257</accession>
<feature type="compositionally biased region" description="Gly residues" evidence="1">
    <location>
        <begin position="78"/>
        <end position="110"/>
    </location>
</feature>
<feature type="region of interest" description="Disordered" evidence="1">
    <location>
        <begin position="73"/>
        <end position="126"/>
    </location>
</feature>
<organism evidence="2 3">
    <name type="scientific">Lederbergia citrea</name>
    <dbReference type="NCBI Taxonomy" id="2833581"/>
    <lineage>
        <taxon>Bacteria</taxon>
        <taxon>Bacillati</taxon>
        <taxon>Bacillota</taxon>
        <taxon>Bacilli</taxon>
        <taxon>Bacillales</taxon>
        <taxon>Bacillaceae</taxon>
        <taxon>Lederbergia</taxon>
    </lineage>
</organism>
<evidence type="ECO:0000313" key="3">
    <source>
        <dbReference type="Proteomes" id="UP000676456"/>
    </source>
</evidence>
<feature type="compositionally biased region" description="Pro residues" evidence="1">
    <location>
        <begin position="111"/>
        <end position="126"/>
    </location>
</feature>
<sequence>MFHPHGCGCPTCVMPAVVHPTKCCVNHTCNNVIVPHIHPTHTTTVNHENIINEHYFPHTESFVNEVTEQNVVMPGPGPGFGGAPGFGPGAGPGFGPGFGPGVGPGFGPGFGPRPRPGFGPGPGFPY</sequence>
<comment type="caution">
    <text evidence="2">The sequence shown here is derived from an EMBL/GenBank/DDBJ whole genome shotgun (WGS) entry which is preliminary data.</text>
</comment>
<evidence type="ECO:0000313" key="2">
    <source>
        <dbReference type="EMBL" id="MBS4222163.1"/>
    </source>
</evidence>
<protein>
    <submittedName>
        <fullName evidence="2">Spore coat protein CotD</fullName>
    </submittedName>
</protein>
<dbReference type="Proteomes" id="UP000676456">
    <property type="component" value="Unassembled WGS sequence"/>
</dbReference>
<evidence type="ECO:0000256" key="1">
    <source>
        <dbReference type="SAM" id="MobiDB-lite"/>
    </source>
</evidence>
<dbReference type="AlphaFoldDB" id="A0A942Z257"/>
<dbReference type="Pfam" id="PF11122">
    <property type="entry name" value="Spore-coat_CotD"/>
    <property type="match status" value="1"/>
</dbReference>